<dbReference type="GO" id="GO:0016020">
    <property type="term" value="C:membrane"/>
    <property type="evidence" value="ECO:0007669"/>
    <property type="project" value="InterPro"/>
</dbReference>
<keyword evidence="11" id="KW-1185">Reference proteome</keyword>
<feature type="chain" id="PRO_5023850926" description="SRCR domain-containing protein" evidence="8">
    <location>
        <begin position="20"/>
        <end position="367"/>
    </location>
</feature>
<organism evidence="10 11">
    <name type="scientific">Monodelphis domestica</name>
    <name type="common">Gray short-tailed opossum</name>
    <dbReference type="NCBI Taxonomy" id="13616"/>
    <lineage>
        <taxon>Eukaryota</taxon>
        <taxon>Metazoa</taxon>
        <taxon>Chordata</taxon>
        <taxon>Craniata</taxon>
        <taxon>Vertebrata</taxon>
        <taxon>Euteleostomi</taxon>
        <taxon>Mammalia</taxon>
        <taxon>Metatheria</taxon>
        <taxon>Didelphimorphia</taxon>
        <taxon>Didelphidae</taxon>
        <taxon>Monodelphis</taxon>
    </lineage>
</organism>
<evidence type="ECO:0000259" key="9">
    <source>
        <dbReference type="PROSITE" id="PS50287"/>
    </source>
</evidence>
<evidence type="ECO:0000256" key="3">
    <source>
        <dbReference type="ARBA" id="ARBA00022729"/>
    </source>
</evidence>
<evidence type="ECO:0000256" key="7">
    <source>
        <dbReference type="PROSITE-ProRule" id="PRU00196"/>
    </source>
</evidence>
<dbReference type="Pfam" id="PF00530">
    <property type="entry name" value="SRCR"/>
    <property type="match status" value="2"/>
</dbReference>
<evidence type="ECO:0000256" key="1">
    <source>
        <dbReference type="ARBA" id="ARBA00004613"/>
    </source>
</evidence>
<feature type="disulfide bond" evidence="7">
    <location>
        <begin position="245"/>
        <end position="309"/>
    </location>
</feature>
<keyword evidence="6" id="KW-0325">Glycoprotein</keyword>
<feature type="domain" description="SRCR" evidence="9">
    <location>
        <begin position="220"/>
        <end position="320"/>
    </location>
</feature>
<dbReference type="PANTHER" id="PTHR19331:SF22">
    <property type="entry name" value="DELETED IN MALIGNANT BRAIN TUMORS 1 PROTEIN"/>
    <property type="match status" value="1"/>
</dbReference>
<keyword evidence="2" id="KW-0964">Secreted</keyword>
<dbReference type="PROSITE" id="PS50287">
    <property type="entry name" value="SRCR_2"/>
    <property type="match status" value="2"/>
</dbReference>
<dbReference type="PROSITE" id="PS00420">
    <property type="entry name" value="SRCR_1"/>
    <property type="match status" value="2"/>
</dbReference>
<keyword evidence="5 7" id="KW-1015">Disulfide bond</keyword>
<keyword evidence="3 8" id="KW-0732">Signal</keyword>
<evidence type="ECO:0000256" key="8">
    <source>
        <dbReference type="SAM" id="SignalP"/>
    </source>
</evidence>
<proteinExistence type="predicted"/>
<evidence type="ECO:0000313" key="11">
    <source>
        <dbReference type="Proteomes" id="UP000002280"/>
    </source>
</evidence>
<dbReference type="SMART" id="SM00202">
    <property type="entry name" value="SR"/>
    <property type="match status" value="2"/>
</dbReference>
<keyword evidence="4" id="KW-0677">Repeat</keyword>
<dbReference type="InterPro" id="IPR001190">
    <property type="entry name" value="SRCR"/>
</dbReference>
<dbReference type="FunFam" id="3.10.250.10:FF:000003">
    <property type="entry name" value="Deleted in malignant brain tumors 1"/>
    <property type="match status" value="2"/>
</dbReference>
<feature type="signal peptide" evidence="8">
    <location>
        <begin position="1"/>
        <end position="19"/>
    </location>
</feature>
<sequence length="367" mass="39862">MGNSMFLGLWLLCCQLLFAAVTTDSRTNTVDFTTVTIEPTPHGTTEITSNGKRTTYPTTPSPLHTSIYGTDSSLSLSLVNGMDRCQGRVEVLYQGSWGTVCDDDWDLNDANVVCRQLGCGYAVSAPGNARFGQGSGRIVMDNVRCSGYESYLWNCPHNGWLSHNCQHSEDASVICSASTTNLPTNITSRPNYPTPVGTTFPRTDFTTETTTSGPNSNLSLTLVNGMDRCQGRVEVLYQGSWGTVCDDDWDLNDANVVCRQLGCGYAVSAPGNARFGQGSGRIVMDNVRCSGYESYLWNCPHNGWLSHNCQHSEDASVICSASTTNLPTNIPSKPNYPTPVGTTFPRTDFTTETTTSGPSNFFDIFIL</sequence>
<evidence type="ECO:0000256" key="6">
    <source>
        <dbReference type="ARBA" id="ARBA00023180"/>
    </source>
</evidence>
<evidence type="ECO:0000256" key="2">
    <source>
        <dbReference type="ARBA" id="ARBA00022525"/>
    </source>
</evidence>
<reference evidence="10" key="2">
    <citation type="submission" date="2025-08" db="UniProtKB">
        <authorList>
            <consortium name="Ensembl"/>
        </authorList>
    </citation>
    <scope>IDENTIFICATION</scope>
</reference>
<evidence type="ECO:0000256" key="5">
    <source>
        <dbReference type="ARBA" id="ARBA00023157"/>
    </source>
</evidence>
<dbReference type="PANTHER" id="PTHR19331">
    <property type="entry name" value="SCAVENGER RECEPTOR DOMAIN-CONTAINING"/>
    <property type="match status" value="1"/>
</dbReference>
<dbReference type="Gene3D" id="3.10.250.10">
    <property type="entry name" value="SRCR-like domain"/>
    <property type="match status" value="2"/>
</dbReference>
<dbReference type="GeneTree" id="ENSGT00950000183145"/>
<feature type="disulfide bond" evidence="7">
    <location>
        <begin position="101"/>
        <end position="165"/>
    </location>
</feature>
<protein>
    <recommendedName>
        <fullName evidence="9">SRCR domain-containing protein</fullName>
    </recommendedName>
</protein>
<dbReference type="PRINTS" id="PR00258">
    <property type="entry name" value="SPERACTRCPTR"/>
</dbReference>
<feature type="disulfide bond" evidence="7">
    <location>
        <begin position="289"/>
        <end position="299"/>
    </location>
</feature>
<dbReference type="Proteomes" id="UP000002280">
    <property type="component" value="Chromosome 1"/>
</dbReference>
<accession>A0A5F8H4L5</accession>
<reference evidence="10 11" key="1">
    <citation type="journal article" date="2007" name="Nature">
        <title>Genome of the marsupial Monodelphis domestica reveals innovation in non-coding sequences.</title>
        <authorList>
            <person name="Mikkelsen T.S."/>
            <person name="Wakefield M.J."/>
            <person name="Aken B."/>
            <person name="Amemiya C.T."/>
            <person name="Chang J.L."/>
            <person name="Duke S."/>
            <person name="Garber M."/>
            <person name="Gentles A.J."/>
            <person name="Goodstadt L."/>
            <person name="Heger A."/>
            <person name="Jurka J."/>
            <person name="Kamal M."/>
            <person name="Mauceli E."/>
            <person name="Searle S.M."/>
            <person name="Sharpe T."/>
            <person name="Baker M.L."/>
            <person name="Batzer M.A."/>
            <person name="Benos P.V."/>
            <person name="Belov K."/>
            <person name="Clamp M."/>
            <person name="Cook A."/>
            <person name="Cuff J."/>
            <person name="Das R."/>
            <person name="Davidow L."/>
            <person name="Deakin J.E."/>
            <person name="Fazzari M.J."/>
            <person name="Glass J.L."/>
            <person name="Grabherr M."/>
            <person name="Greally J.M."/>
            <person name="Gu W."/>
            <person name="Hore T.A."/>
            <person name="Huttley G.A."/>
            <person name="Kleber M."/>
            <person name="Jirtle R.L."/>
            <person name="Koina E."/>
            <person name="Lee J.T."/>
            <person name="Mahony S."/>
            <person name="Marra M.A."/>
            <person name="Miller R.D."/>
            <person name="Nicholls R.D."/>
            <person name="Oda M."/>
            <person name="Papenfuss A.T."/>
            <person name="Parra Z.E."/>
            <person name="Pollock D.D."/>
            <person name="Ray D.A."/>
            <person name="Schein J.E."/>
            <person name="Speed T.P."/>
            <person name="Thompson K."/>
            <person name="VandeBerg J.L."/>
            <person name="Wade C.M."/>
            <person name="Walker J.A."/>
            <person name="Waters P.D."/>
            <person name="Webber C."/>
            <person name="Weidman J.R."/>
            <person name="Xie X."/>
            <person name="Zody M.C."/>
            <person name="Baldwin J."/>
            <person name="Abdouelleil A."/>
            <person name="Abdulkadir J."/>
            <person name="Abebe A."/>
            <person name="Abera B."/>
            <person name="Abreu J."/>
            <person name="Acer S.C."/>
            <person name="Aftuck L."/>
            <person name="Alexander A."/>
            <person name="An P."/>
            <person name="Anderson E."/>
            <person name="Anderson S."/>
            <person name="Arachi H."/>
            <person name="Azer M."/>
            <person name="Bachantsang P."/>
            <person name="Barry A."/>
            <person name="Bayul T."/>
            <person name="Berlin A."/>
            <person name="Bessette D."/>
            <person name="Bloom T."/>
            <person name="Bloom T."/>
            <person name="Boguslavskiy L."/>
            <person name="Bonnet C."/>
            <person name="Boukhgalter B."/>
            <person name="Bourzgui I."/>
            <person name="Brown A."/>
            <person name="Cahill P."/>
            <person name="Channer S."/>
            <person name="Cheshatsang Y."/>
            <person name="Chuda L."/>
            <person name="Citroen M."/>
            <person name="Collymore A."/>
            <person name="Cooke P."/>
            <person name="Costello M."/>
            <person name="D'Aco K."/>
            <person name="Daza R."/>
            <person name="De Haan G."/>
            <person name="DeGray S."/>
            <person name="DeMaso C."/>
            <person name="Dhargay N."/>
            <person name="Dooley K."/>
            <person name="Dooley E."/>
            <person name="Doricent M."/>
            <person name="Dorje P."/>
            <person name="Dorjee K."/>
            <person name="Dupes A."/>
            <person name="Elong R."/>
            <person name="Falk J."/>
            <person name="Farina A."/>
            <person name="Faro S."/>
            <person name="Ferguson D."/>
            <person name="Fisher S."/>
            <person name="Foley C.D."/>
            <person name="Franke A."/>
            <person name="Friedrich D."/>
            <person name="Gadbois L."/>
            <person name="Gearin G."/>
            <person name="Gearin C.R."/>
            <person name="Giannoukos G."/>
            <person name="Goode T."/>
            <person name="Graham J."/>
            <person name="Grandbois E."/>
            <person name="Grewal S."/>
            <person name="Gyaltsen K."/>
            <person name="Hafez N."/>
            <person name="Hagos B."/>
            <person name="Hall J."/>
            <person name="Henson C."/>
            <person name="Hollinger A."/>
            <person name="Honan T."/>
            <person name="Huard M.D."/>
            <person name="Hughes L."/>
            <person name="Hurhula B."/>
            <person name="Husby M.E."/>
            <person name="Kamat A."/>
            <person name="Kanga B."/>
            <person name="Kashin S."/>
            <person name="Khazanovich D."/>
            <person name="Kisner P."/>
            <person name="Lance K."/>
            <person name="Lara M."/>
            <person name="Lee W."/>
            <person name="Lennon N."/>
            <person name="Letendre F."/>
            <person name="LeVine R."/>
            <person name="Lipovsky A."/>
            <person name="Liu X."/>
            <person name="Liu J."/>
            <person name="Liu S."/>
            <person name="Lokyitsang T."/>
            <person name="Lokyitsang Y."/>
            <person name="Lubonja R."/>
            <person name="Lui A."/>
            <person name="MacDonald P."/>
            <person name="Magnisalis V."/>
            <person name="Maru K."/>
            <person name="Matthews C."/>
            <person name="McCusker W."/>
            <person name="McDonough S."/>
            <person name="Mehta T."/>
            <person name="Meldrim J."/>
            <person name="Meneus L."/>
            <person name="Mihai O."/>
            <person name="Mihalev A."/>
            <person name="Mihova T."/>
            <person name="Mittelman R."/>
            <person name="Mlenga V."/>
            <person name="Montmayeur A."/>
            <person name="Mulrain L."/>
            <person name="Navidi A."/>
            <person name="Naylor J."/>
            <person name="Negash T."/>
            <person name="Nguyen T."/>
            <person name="Nguyen N."/>
            <person name="Nicol R."/>
            <person name="Norbu C."/>
            <person name="Norbu N."/>
            <person name="Novod N."/>
            <person name="O'Neill B."/>
            <person name="Osman S."/>
            <person name="Markiewicz E."/>
            <person name="Oyono O.L."/>
            <person name="Patti C."/>
            <person name="Phunkhang P."/>
            <person name="Pierre F."/>
            <person name="Priest M."/>
            <person name="Raghuraman S."/>
            <person name="Rege F."/>
            <person name="Reyes R."/>
            <person name="Rise C."/>
            <person name="Rogov P."/>
            <person name="Ross K."/>
            <person name="Ryan E."/>
            <person name="Settipalli S."/>
            <person name="Shea T."/>
            <person name="Sherpa N."/>
            <person name="Shi L."/>
            <person name="Shih D."/>
            <person name="Sparrow T."/>
            <person name="Spaulding J."/>
            <person name="Stalker J."/>
            <person name="Stange-Thomann N."/>
            <person name="Stavropoulos S."/>
            <person name="Stone C."/>
            <person name="Strader C."/>
            <person name="Tesfaye S."/>
            <person name="Thomson T."/>
            <person name="Thoulutsang Y."/>
            <person name="Thoulutsang D."/>
            <person name="Topham K."/>
            <person name="Topping I."/>
            <person name="Tsamla T."/>
            <person name="Vassiliev H."/>
            <person name="Vo A."/>
            <person name="Wangchuk T."/>
            <person name="Wangdi T."/>
            <person name="Weiand M."/>
            <person name="Wilkinson J."/>
            <person name="Wilson A."/>
            <person name="Yadav S."/>
            <person name="Young G."/>
            <person name="Yu Q."/>
            <person name="Zembek L."/>
            <person name="Zhong D."/>
            <person name="Zimmer A."/>
            <person name="Zwirko Z."/>
            <person name="Jaffe D.B."/>
            <person name="Alvarez P."/>
            <person name="Brockman W."/>
            <person name="Butler J."/>
            <person name="Chin C."/>
            <person name="Gnerre S."/>
            <person name="MacCallum I."/>
            <person name="Graves J.A."/>
            <person name="Ponting C.P."/>
            <person name="Breen M."/>
            <person name="Samollow P.B."/>
            <person name="Lander E.S."/>
            <person name="Lindblad-Toh K."/>
        </authorList>
    </citation>
    <scope>NUCLEOTIDE SEQUENCE [LARGE SCALE GENOMIC DNA]</scope>
</reference>
<evidence type="ECO:0000256" key="4">
    <source>
        <dbReference type="ARBA" id="ARBA00022737"/>
    </source>
</evidence>
<feature type="disulfide bond" evidence="7">
    <location>
        <begin position="145"/>
        <end position="155"/>
    </location>
</feature>
<dbReference type="InterPro" id="IPR036772">
    <property type="entry name" value="SRCR-like_dom_sf"/>
</dbReference>
<comment type="subcellular location">
    <subcellularLocation>
        <location evidence="1">Secreted</location>
    </subcellularLocation>
</comment>
<feature type="disulfide bond" evidence="7">
    <location>
        <begin position="114"/>
        <end position="175"/>
    </location>
</feature>
<dbReference type="Ensembl" id="ENSMODT00000056171.1">
    <property type="protein sequence ID" value="ENSMODP00000054241.1"/>
    <property type="gene ID" value="ENSMODG00000008170.4"/>
</dbReference>
<dbReference type="AlphaFoldDB" id="A0A5F8H4L5"/>
<reference evidence="10" key="3">
    <citation type="submission" date="2025-09" db="UniProtKB">
        <authorList>
            <consortium name="Ensembl"/>
        </authorList>
    </citation>
    <scope>IDENTIFICATION</scope>
</reference>
<dbReference type="Bgee" id="ENSMODG00000008170">
    <property type="expression patterns" value="Expressed in liver and 8 other cell types or tissues"/>
</dbReference>
<name>A0A5F8H4L5_MONDO</name>
<dbReference type="SUPFAM" id="SSF56487">
    <property type="entry name" value="SRCR-like"/>
    <property type="match status" value="2"/>
</dbReference>
<feature type="domain" description="SRCR" evidence="9">
    <location>
        <begin position="76"/>
        <end position="176"/>
    </location>
</feature>
<feature type="disulfide bond" evidence="7">
    <location>
        <begin position="258"/>
        <end position="319"/>
    </location>
</feature>
<evidence type="ECO:0000313" key="10">
    <source>
        <dbReference type="Ensembl" id="ENSMODP00000054241.1"/>
    </source>
</evidence>